<name>A0A3P7ILI6_STRVU</name>
<reference evidence="1 2" key="1">
    <citation type="submission" date="2018-11" db="EMBL/GenBank/DDBJ databases">
        <authorList>
            <consortium name="Pathogen Informatics"/>
        </authorList>
    </citation>
    <scope>NUCLEOTIDE SEQUENCE [LARGE SCALE GENOMIC DNA]</scope>
</reference>
<dbReference type="Proteomes" id="UP000270094">
    <property type="component" value="Unassembled WGS sequence"/>
</dbReference>
<proteinExistence type="predicted"/>
<evidence type="ECO:0000313" key="1">
    <source>
        <dbReference type="EMBL" id="VDM70696.1"/>
    </source>
</evidence>
<sequence length="142" mass="16293">MIVLRFILCQSQCSSFQCRRQISRLVASDDGYRDSDAETSFNLRRESDGRLSRKETRGLKYRRDPDEIVERLSKYPCSVKKANSSGEKIMTFAFEAHRWRLGGVETDLCEIRNHTLHIDAYSANPSARKLPLSIDYDVSPTG</sequence>
<protein>
    <submittedName>
        <fullName evidence="1">Uncharacterized protein</fullName>
    </submittedName>
</protein>
<dbReference type="EMBL" id="UYYB01017185">
    <property type="protein sequence ID" value="VDM70696.1"/>
    <property type="molecule type" value="Genomic_DNA"/>
</dbReference>
<accession>A0A3P7ILI6</accession>
<keyword evidence="2" id="KW-1185">Reference proteome</keyword>
<dbReference type="AlphaFoldDB" id="A0A3P7ILI6"/>
<evidence type="ECO:0000313" key="2">
    <source>
        <dbReference type="Proteomes" id="UP000270094"/>
    </source>
</evidence>
<organism evidence="1 2">
    <name type="scientific">Strongylus vulgaris</name>
    <name type="common">Blood worm</name>
    <dbReference type="NCBI Taxonomy" id="40348"/>
    <lineage>
        <taxon>Eukaryota</taxon>
        <taxon>Metazoa</taxon>
        <taxon>Ecdysozoa</taxon>
        <taxon>Nematoda</taxon>
        <taxon>Chromadorea</taxon>
        <taxon>Rhabditida</taxon>
        <taxon>Rhabditina</taxon>
        <taxon>Rhabditomorpha</taxon>
        <taxon>Strongyloidea</taxon>
        <taxon>Strongylidae</taxon>
        <taxon>Strongylus</taxon>
    </lineage>
</organism>
<gene>
    <name evidence="1" type="ORF">SVUK_LOCUS5694</name>
</gene>